<dbReference type="Gene3D" id="3.40.390.10">
    <property type="entry name" value="Collagenase (Catalytic Domain)"/>
    <property type="match status" value="1"/>
</dbReference>
<dbReference type="GO" id="GO:0008237">
    <property type="term" value="F:metallopeptidase activity"/>
    <property type="evidence" value="ECO:0007669"/>
    <property type="project" value="UniProtKB-KW"/>
</dbReference>
<evidence type="ECO:0000256" key="9">
    <source>
        <dbReference type="SAM" id="MobiDB-lite"/>
    </source>
</evidence>
<evidence type="ECO:0000256" key="5">
    <source>
        <dbReference type="ARBA" id="ARBA00022801"/>
    </source>
</evidence>
<keyword evidence="13" id="KW-1185">Reference proteome</keyword>
<evidence type="ECO:0000259" key="11">
    <source>
        <dbReference type="Pfam" id="PF05572"/>
    </source>
</evidence>
<keyword evidence="3" id="KW-0479">Metal-binding</keyword>
<evidence type="ECO:0000313" key="12">
    <source>
        <dbReference type="EMBL" id="WNH13764.1"/>
    </source>
</evidence>
<feature type="chain" id="PRO_5046684337" evidence="10">
    <location>
        <begin position="20"/>
        <end position="381"/>
    </location>
</feature>
<dbReference type="PROSITE" id="PS51257">
    <property type="entry name" value="PROKAR_LIPOPROTEIN"/>
    <property type="match status" value="1"/>
</dbReference>
<keyword evidence="7 12" id="KW-0482">Metalloprotease</keyword>
<evidence type="ECO:0000256" key="4">
    <source>
        <dbReference type="ARBA" id="ARBA00022729"/>
    </source>
</evidence>
<evidence type="ECO:0000256" key="10">
    <source>
        <dbReference type="SAM" id="SignalP"/>
    </source>
</evidence>
<dbReference type="EMBL" id="CP134536">
    <property type="protein sequence ID" value="WNH13764.1"/>
    <property type="molecule type" value="Genomic_DNA"/>
</dbReference>
<keyword evidence="2" id="KW-0645">Protease</keyword>
<feature type="region of interest" description="Disordered" evidence="9">
    <location>
        <begin position="95"/>
        <end position="119"/>
    </location>
</feature>
<accession>A0ABY9Y680</accession>
<evidence type="ECO:0000256" key="8">
    <source>
        <dbReference type="ARBA" id="ARBA00023157"/>
    </source>
</evidence>
<evidence type="ECO:0000256" key="6">
    <source>
        <dbReference type="ARBA" id="ARBA00022833"/>
    </source>
</evidence>
<feature type="compositionally biased region" description="Gly residues" evidence="9">
    <location>
        <begin position="100"/>
        <end position="109"/>
    </location>
</feature>
<evidence type="ECO:0000313" key="13">
    <source>
        <dbReference type="Proteomes" id="UP001303407"/>
    </source>
</evidence>
<dbReference type="Pfam" id="PF05572">
    <property type="entry name" value="Peptidase_M43"/>
    <property type="match status" value="1"/>
</dbReference>
<keyword evidence="4 10" id="KW-0732">Signal</keyword>
<protein>
    <submittedName>
        <fullName evidence="12">Zinc metalloprotease</fullName>
    </submittedName>
</protein>
<dbReference type="PANTHER" id="PTHR47466">
    <property type="match status" value="1"/>
</dbReference>
<dbReference type="CDD" id="cd04275">
    <property type="entry name" value="ZnMc_pappalysin_like"/>
    <property type="match status" value="1"/>
</dbReference>
<evidence type="ECO:0000256" key="2">
    <source>
        <dbReference type="ARBA" id="ARBA00022670"/>
    </source>
</evidence>
<dbReference type="Proteomes" id="UP001303407">
    <property type="component" value="Chromosome"/>
</dbReference>
<keyword evidence="5" id="KW-0378">Hydrolase</keyword>
<keyword evidence="6" id="KW-0862">Zinc</keyword>
<gene>
    <name evidence="12" type="ORF">RHP49_05780</name>
</gene>
<feature type="domain" description="Peptidase M43 pregnancy-associated plasma-A" evidence="11">
    <location>
        <begin position="237"/>
        <end position="367"/>
    </location>
</feature>
<sequence>MKKLILAFAALSFVLTSCSNNENDITSEQSKIDMSDFYVYTNADVDETSKLTATKSPLKSCYTMVNLNRLLKENPGLEKKMYDIEYFTRQFIASKKPTGTPGGGPGGGTTDPPADTDTDGDGIYDIYDDCPTISGLSEYNGCPAPYANEIIIPVVINIIEKYDGQVTQEQIDSQIAILNEDFNNLNSRTVNTPLEFSTSVANFDITFTQSSVKRTISNKKSWGTRDAMKFSSQGGIDATDPSTYLNIWVCEIGRGILGYAQFPGGPEATDGVVIGPNYFGETGGNYGHGRTATHEIGHWLNLRHIWGDGGCSYDDFVTDTPTSDGPNYGCPEETINCGTVDMTMNYMDYVYDDCMYMFTHGQNDRSRSLFTSGGYRYSFVD</sequence>
<dbReference type="PANTHER" id="PTHR47466:SF1">
    <property type="entry name" value="METALLOPROTEASE MEP1 (AFU_ORTHOLOGUE AFUA_1G07730)-RELATED"/>
    <property type="match status" value="1"/>
</dbReference>
<evidence type="ECO:0000256" key="7">
    <source>
        <dbReference type="ARBA" id="ARBA00023049"/>
    </source>
</evidence>
<keyword evidence="8" id="KW-1015">Disulfide bond</keyword>
<proteinExistence type="inferred from homology"/>
<feature type="signal peptide" evidence="10">
    <location>
        <begin position="1"/>
        <end position="19"/>
    </location>
</feature>
<dbReference type="SUPFAM" id="SSF55486">
    <property type="entry name" value="Metalloproteases ('zincins'), catalytic domain"/>
    <property type="match status" value="1"/>
</dbReference>
<dbReference type="InterPro" id="IPR008754">
    <property type="entry name" value="Peptidase_M43"/>
</dbReference>
<name>A0ABY9Y680_9FLAO</name>
<dbReference type="RefSeq" id="WP_415863744.1">
    <property type="nucleotide sequence ID" value="NZ_CP134536.1"/>
</dbReference>
<comment type="similarity">
    <text evidence="1">Belongs to the peptidase M43B family.</text>
</comment>
<reference evidence="12 13" key="1">
    <citation type="submission" date="2023-09" db="EMBL/GenBank/DDBJ databases">
        <title>Thalassobella suaedae gen. nov., sp. nov., a marine bacterium of the family Flavobacteriaceae isolated from a halophyte Suaeda japonica.</title>
        <authorList>
            <person name="Lee S.Y."/>
            <person name="Hwang C.Y."/>
        </authorList>
    </citation>
    <scope>NUCLEOTIDE SEQUENCE [LARGE SCALE GENOMIC DNA]</scope>
    <source>
        <strain evidence="12 13">HL-DH10</strain>
    </source>
</reference>
<organism evidence="12 13">
    <name type="scientific">Thalassobellus suaedae</name>
    <dbReference type="NCBI Taxonomy" id="3074124"/>
    <lineage>
        <taxon>Bacteria</taxon>
        <taxon>Pseudomonadati</taxon>
        <taxon>Bacteroidota</taxon>
        <taxon>Flavobacteriia</taxon>
        <taxon>Flavobacteriales</taxon>
        <taxon>Flavobacteriaceae</taxon>
        <taxon>Thalassobellus</taxon>
    </lineage>
</organism>
<evidence type="ECO:0000256" key="1">
    <source>
        <dbReference type="ARBA" id="ARBA00008721"/>
    </source>
</evidence>
<dbReference type="InterPro" id="IPR024079">
    <property type="entry name" value="MetalloPept_cat_dom_sf"/>
</dbReference>
<evidence type="ECO:0000256" key="3">
    <source>
        <dbReference type="ARBA" id="ARBA00022723"/>
    </source>
</evidence>